<accession>A0A0C9QH43</accession>
<name>A0A0C9QH43_9HYME</name>
<protein>
    <submittedName>
        <fullName evidence="2">ORF c14861_g2_i2|g.5665 c14861_g2_i2|m.5665 type:5prime_partial len:334 (+) protein</fullName>
    </submittedName>
</protein>
<dbReference type="AlphaFoldDB" id="A0A0C9QH43"/>
<dbReference type="EMBL" id="GBYB01002794">
    <property type="protein sequence ID" value="JAG72561.1"/>
    <property type="molecule type" value="Transcribed_RNA"/>
</dbReference>
<gene>
    <name evidence="2" type="ORF">g.5665</name>
</gene>
<feature type="region of interest" description="Disordered" evidence="1">
    <location>
        <begin position="204"/>
        <end position="333"/>
    </location>
</feature>
<organism evidence="2">
    <name type="scientific">Fopius arisanus</name>
    <dbReference type="NCBI Taxonomy" id="64838"/>
    <lineage>
        <taxon>Eukaryota</taxon>
        <taxon>Metazoa</taxon>
        <taxon>Ecdysozoa</taxon>
        <taxon>Arthropoda</taxon>
        <taxon>Hexapoda</taxon>
        <taxon>Insecta</taxon>
        <taxon>Pterygota</taxon>
        <taxon>Neoptera</taxon>
        <taxon>Endopterygota</taxon>
        <taxon>Hymenoptera</taxon>
        <taxon>Apocrita</taxon>
        <taxon>Ichneumonoidea</taxon>
        <taxon>Braconidae</taxon>
        <taxon>Opiinae</taxon>
        <taxon>Fopius</taxon>
    </lineage>
</organism>
<feature type="compositionally biased region" description="Basic and acidic residues" evidence="1">
    <location>
        <begin position="287"/>
        <end position="301"/>
    </location>
</feature>
<feature type="region of interest" description="Disordered" evidence="1">
    <location>
        <begin position="131"/>
        <end position="158"/>
    </location>
</feature>
<feature type="compositionally biased region" description="Polar residues" evidence="1">
    <location>
        <begin position="207"/>
        <end position="223"/>
    </location>
</feature>
<feature type="compositionally biased region" description="Basic and acidic residues" evidence="1">
    <location>
        <begin position="64"/>
        <end position="79"/>
    </location>
</feature>
<feature type="compositionally biased region" description="Basic and acidic residues" evidence="1">
    <location>
        <begin position="138"/>
        <end position="158"/>
    </location>
</feature>
<evidence type="ECO:0000256" key="1">
    <source>
        <dbReference type="SAM" id="MobiDB-lite"/>
    </source>
</evidence>
<sequence>GRGNTLRIPKIVFNAARDCTNSTIRKATRNKKLYLKTTEFTRKMTQLCNRINKIAGVMPKSKKLNKDKTKEEEAGKSEDNTDPEVVLENVTENDGKITKNADLELILDKIMENDGERKKNADLEVMRNIDSDLESADDERSQTGETNENMKERGTRESIRQNKIIEVHMWDDTIADNYNQIGRYPERIASSQSVEALLENMDEKQAMKNSAKNQKNENYADSNSSEREQRKLDRKRNVREESENKDLGYERTKKKHKSYHKNSYSSTGQGHRREKKRKEKNRHKSQKSKEKEKKKKCNESKKSKKSRHRSHDKYSKRDSDSDENYGRIKKWKL</sequence>
<feature type="compositionally biased region" description="Basic residues" evidence="1">
    <location>
        <begin position="270"/>
        <end position="286"/>
    </location>
</feature>
<feature type="compositionally biased region" description="Basic and acidic residues" evidence="1">
    <location>
        <begin position="238"/>
        <end position="251"/>
    </location>
</feature>
<reference evidence="2" key="1">
    <citation type="submission" date="2015-01" db="EMBL/GenBank/DDBJ databases">
        <title>Transcriptome Assembly of Fopius arisanus.</title>
        <authorList>
            <person name="Geib S."/>
        </authorList>
    </citation>
    <scope>NUCLEOTIDE SEQUENCE</scope>
</reference>
<feature type="compositionally biased region" description="Basic residues" evidence="1">
    <location>
        <begin position="302"/>
        <end position="311"/>
    </location>
</feature>
<feature type="non-terminal residue" evidence="2">
    <location>
        <position position="1"/>
    </location>
</feature>
<feature type="region of interest" description="Disordered" evidence="1">
    <location>
        <begin position="59"/>
        <end position="83"/>
    </location>
</feature>
<proteinExistence type="predicted"/>
<evidence type="ECO:0000313" key="2">
    <source>
        <dbReference type="EMBL" id="JAG72561.1"/>
    </source>
</evidence>